<name>A0A7W4XFR4_9HYPH</name>
<dbReference type="PROSITE" id="PS01006">
    <property type="entry name" value="FORMATE_NITRITE_TP_2"/>
    <property type="match status" value="1"/>
</dbReference>
<dbReference type="PANTHER" id="PTHR30520:SF6">
    <property type="entry name" value="FORMATE_NITRATE FAMILY TRANSPORTER (EUROFUNG)"/>
    <property type="match status" value="1"/>
</dbReference>
<dbReference type="Gene3D" id="1.20.1080.10">
    <property type="entry name" value="Glycerol uptake facilitator protein"/>
    <property type="match status" value="1"/>
</dbReference>
<gene>
    <name evidence="8" type="ORF">GGE31_001675</name>
    <name evidence="7" type="ORF">GGE33_000110</name>
    <name evidence="9" type="ORF">GGE35_001675</name>
</gene>
<proteinExistence type="inferred from homology"/>
<dbReference type="Pfam" id="PF01226">
    <property type="entry name" value="Form_Nir_trans"/>
    <property type="match status" value="1"/>
</dbReference>
<dbReference type="InterPro" id="IPR023271">
    <property type="entry name" value="Aquaporin-like"/>
</dbReference>
<evidence type="ECO:0000256" key="3">
    <source>
        <dbReference type="ARBA" id="ARBA00022989"/>
    </source>
</evidence>
<sequence>MNIAQQDPESRDKMTSAFFRGPEAGGSLTPDAIAVAAEEMGVKKASYDTLTLLGLAVLAGAFIGLGAMFATTTVAGADGMLSYGLTRLLAGLSFSLGLILVLIGGAQLFTGDMLMVMAWASRRIATTRMVHIWVFVWFGNLIGALVIAGLVFLSGQYTFGGNAIGVAALHYAEAKSALPVVEAFSLGILCNILVCLAVWLSLAGRTVADRILAIVFPVTAFVAAGFEHCVANMYYLGLGLMIRYGAPESFWTAIGHAPAEIPLSGVLTNLAVVTAGNWVGGALLVGGVYWFIYRRPGKPHH</sequence>
<evidence type="ECO:0000313" key="9">
    <source>
        <dbReference type="EMBL" id="MBB4445893.1"/>
    </source>
</evidence>
<dbReference type="Proteomes" id="UP000576087">
    <property type="component" value="Unassembled WGS sequence"/>
</dbReference>
<dbReference type="Proteomes" id="UP000524535">
    <property type="component" value="Unassembled WGS sequence"/>
</dbReference>
<evidence type="ECO:0000256" key="6">
    <source>
        <dbReference type="SAM" id="Phobius"/>
    </source>
</evidence>
<evidence type="ECO:0000313" key="11">
    <source>
        <dbReference type="Proteomes" id="UP000524535"/>
    </source>
</evidence>
<keyword evidence="4 6" id="KW-0472">Membrane</keyword>
<evidence type="ECO:0000313" key="8">
    <source>
        <dbReference type="EMBL" id="MBB4411204.1"/>
    </source>
</evidence>
<dbReference type="Proteomes" id="UP000520770">
    <property type="component" value="Unassembled WGS sequence"/>
</dbReference>
<evidence type="ECO:0000313" key="12">
    <source>
        <dbReference type="Proteomes" id="UP000576087"/>
    </source>
</evidence>
<evidence type="ECO:0000313" key="7">
    <source>
        <dbReference type="EMBL" id="MBB4346402.1"/>
    </source>
</evidence>
<keyword evidence="3 6" id="KW-1133">Transmembrane helix</keyword>
<evidence type="ECO:0000256" key="4">
    <source>
        <dbReference type="ARBA" id="ARBA00023136"/>
    </source>
</evidence>
<dbReference type="EMBL" id="JACIGY010000001">
    <property type="protein sequence ID" value="MBB4411204.1"/>
    <property type="molecule type" value="Genomic_DNA"/>
</dbReference>
<feature type="transmembrane region" description="Helical" evidence="6">
    <location>
        <begin position="50"/>
        <end position="76"/>
    </location>
</feature>
<keyword evidence="11" id="KW-1185">Reference proteome</keyword>
<dbReference type="EMBL" id="JACIHM010000001">
    <property type="protein sequence ID" value="MBB4445893.1"/>
    <property type="molecule type" value="Genomic_DNA"/>
</dbReference>
<comment type="subcellular location">
    <subcellularLocation>
        <location evidence="1">Membrane</location>
        <topology evidence="1">Multi-pass membrane protein</topology>
    </subcellularLocation>
</comment>
<dbReference type="InterPro" id="IPR024002">
    <property type="entry name" value="For/NO2_transpt_CS"/>
</dbReference>
<evidence type="ECO:0000313" key="10">
    <source>
        <dbReference type="Proteomes" id="UP000520770"/>
    </source>
</evidence>
<evidence type="ECO:0000256" key="2">
    <source>
        <dbReference type="ARBA" id="ARBA00022692"/>
    </source>
</evidence>
<feature type="transmembrane region" description="Helical" evidence="6">
    <location>
        <begin position="270"/>
        <end position="292"/>
    </location>
</feature>
<feature type="transmembrane region" description="Helical" evidence="6">
    <location>
        <begin position="183"/>
        <end position="204"/>
    </location>
</feature>
<feature type="transmembrane region" description="Helical" evidence="6">
    <location>
        <begin position="130"/>
        <end position="153"/>
    </location>
</feature>
<feature type="transmembrane region" description="Helical" evidence="6">
    <location>
        <begin position="88"/>
        <end position="109"/>
    </location>
</feature>
<dbReference type="GO" id="GO:0005886">
    <property type="term" value="C:plasma membrane"/>
    <property type="evidence" value="ECO:0007669"/>
    <property type="project" value="TreeGrafter"/>
</dbReference>
<evidence type="ECO:0000256" key="1">
    <source>
        <dbReference type="ARBA" id="ARBA00004141"/>
    </source>
</evidence>
<comment type="caution">
    <text evidence="8">The sequence shown here is derived from an EMBL/GenBank/DDBJ whole genome shotgun (WGS) entry which is preliminary data.</text>
</comment>
<organism evidence="8 11">
    <name type="scientific">Aliirhizobium cellulosilyticum</name>
    <dbReference type="NCBI Taxonomy" id="393664"/>
    <lineage>
        <taxon>Bacteria</taxon>
        <taxon>Pseudomonadati</taxon>
        <taxon>Pseudomonadota</taxon>
        <taxon>Alphaproteobacteria</taxon>
        <taxon>Hyphomicrobiales</taxon>
        <taxon>Rhizobiaceae</taxon>
        <taxon>Aliirhizobium</taxon>
    </lineage>
</organism>
<dbReference type="RefSeq" id="WP_244654327.1">
    <property type="nucleotide sequence ID" value="NZ_JACIGW010000001.1"/>
</dbReference>
<dbReference type="GO" id="GO:0015499">
    <property type="term" value="F:formate transmembrane transporter activity"/>
    <property type="evidence" value="ECO:0007669"/>
    <property type="project" value="TreeGrafter"/>
</dbReference>
<dbReference type="InterPro" id="IPR000292">
    <property type="entry name" value="For/NO2_transpt"/>
</dbReference>
<feature type="transmembrane region" description="Helical" evidence="6">
    <location>
        <begin position="211"/>
        <end position="235"/>
    </location>
</feature>
<dbReference type="EMBL" id="JACIGW010000001">
    <property type="protein sequence ID" value="MBB4346402.1"/>
    <property type="molecule type" value="Genomic_DNA"/>
</dbReference>
<keyword evidence="2 6" id="KW-0812">Transmembrane</keyword>
<dbReference type="PANTHER" id="PTHR30520">
    <property type="entry name" value="FORMATE TRANSPORTER-RELATED"/>
    <property type="match status" value="1"/>
</dbReference>
<comment type="similarity">
    <text evidence="5">Belongs to the FNT transporter (TC 1.A.16) family.</text>
</comment>
<protein>
    <submittedName>
        <fullName evidence="8">Formate/nitrite transporter</fullName>
    </submittedName>
</protein>
<evidence type="ECO:0000256" key="5">
    <source>
        <dbReference type="ARBA" id="ARBA00049660"/>
    </source>
</evidence>
<accession>A0A7W4XFR4</accession>
<reference evidence="10 11" key="1">
    <citation type="submission" date="2020-08" db="EMBL/GenBank/DDBJ databases">
        <title>Genomic Encyclopedia of Type Strains, Phase IV (KMG-V): Genome sequencing to study the core and pangenomes of soil and plant-associated prokaryotes.</title>
        <authorList>
            <person name="Whitman W."/>
        </authorList>
    </citation>
    <scope>NUCLEOTIDE SEQUENCE [LARGE SCALE GENOMIC DNA]</scope>
    <source>
        <strain evidence="8 11">SEMIA 444</strain>
        <strain evidence="7 10">SEMIA 448</strain>
        <strain evidence="9 12">SEMIA 452</strain>
    </source>
</reference>
<dbReference type="AlphaFoldDB" id="A0A7W4XFR4"/>